<dbReference type="RefSeq" id="WP_120212298.1">
    <property type="nucleotide sequence ID" value="NZ_BMCW01000001.1"/>
</dbReference>
<dbReference type="Proteomes" id="UP000285906">
    <property type="component" value="Unassembled WGS sequence"/>
</dbReference>
<name>A0A420DDK7_9FLAO</name>
<reference evidence="1" key="1">
    <citation type="journal article" date="2014" name="Int. J. Syst. Evol. Microbiol.">
        <title>Complete genome of a new Firmicutes species belonging to the dominant human colonic microbiota ('Ruminococcus bicirculans') reveals two chromosomes and a selective capacity to utilize plant glucans.</title>
        <authorList>
            <consortium name="NISC Comparative Sequencing Program"/>
            <person name="Wegmann U."/>
            <person name="Louis P."/>
            <person name="Goesmann A."/>
            <person name="Henrissat B."/>
            <person name="Duncan S.H."/>
            <person name="Flint H.J."/>
        </authorList>
    </citation>
    <scope>NUCLEOTIDE SEQUENCE</scope>
    <source>
        <strain evidence="1">CCM 8490</strain>
    </source>
</reference>
<sequence>MPFLVKAELNTVSTIEIIDLITNSDDEIVKNIIEECIDVMITYLGSYYNMDEVFSQEGNDRNKTLLKYLKALVIYEIPKRRGKRVPKDEADDYNEAMNWLEKIAAGEMKANLPPKKEIGDDGKEKEVGFYKLKSNKTYRNHW</sequence>
<dbReference type="OrthoDB" id="881590at2"/>
<evidence type="ECO:0000313" key="4">
    <source>
        <dbReference type="Proteomes" id="UP000658202"/>
    </source>
</evidence>
<protein>
    <submittedName>
        <fullName evidence="2">Uncharacterized protein DUF1320</fullName>
    </submittedName>
</protein>
<dbReference type="Proteomes" id="UP000658202">
    <property type="component" value="Unassembled WGS sequence"/>
</dbReference>
<dbReference type="Pfam" id="PF07030">
    <property type="entry name" value="Phage_Mu_Gp36"/>
    <property type="match status" value="1"/>
</dbReference>
<organism evidence="2 3">
    <name type="scientific">Epilithonimonas arachidiradicis</name>
    <dbReference type="NCBI Taxonomy" id="1617282"/>
    <lineage>
        <taxon>Bacteria</taxon>
        <taxon>Pseudomonadati</taxon>
        <taxon>Bacteroidota</taxon>
        <taxon>Flavobacteriia</taxon>
        <taxon>Flavobacteriales</taxon>
        <taxon>Weeksellaceae</taxon>
        <taxon>Chryseobacterium group</taxon>
        <taxon>Epilithonimonas</taxon>
    </lineage>
</organism>
<keyword evidence="4" id="KW-1185">Reference proteome</keyword>
<dbReference type="InterPro" id="IPR009752">
    <property type="entry name" value="Phage_Mu_GpJ"/>
</dbReference>
<proteinExistence type="predicted"/>
<comment type="caution">
    <text evidence="2">The sequence shown here is derived from an EMBL/GenBank/DDBJ whole genome shotgun (WGS) entry which is preliminary data.</text>
</comment>
<reference evidence="2 3" key="2">
    <citation type="submission" date="2018-09" db="EMBL/GenBank/DDBJ databases">
        <title>Genomic Encyclopedia of Archaeal and Bacterial Type Strains, Phase II (KMG-II): from individual species to whole genera.</title>
        <authorList>
            <person name="Goeker M."/>
        </authorList>
    </citation>
    <scope>NUCLEOTIDE SEQUENCE [LARGE SCALE GENOMIC DNA]</scope>
    <source>
        <strain evidence="2 3">DSM 27620</strain>
    </source>
</reference>
<dbReference type="EMBL" id="RAQH01000001">
    <property type="protein sequence ID" value="RKE90018.1"/>
    <property type="molecule type" value="Genomic_DNA"/>
</dbReference>
<reference evidence="1" key="4">
    <citation type="submission" date="2024-05" db="EMBL/GenBank/DDBJ databases">
        <authorList>
            <person name="Sun Q."/>
            <person name="Sedlacek I."/>
        </authorList>
    </citation>
    <scope>NUCLEOTIDE SEQUENCE</scope>
    <source>
        <strain evidence="1">CCM 8490</strain>
    </source>
</reference>
<evidence type="ECO:0000313" key="2">
    <source>
        <dbReference type="EMBL" id="RKE90018.1"/>
    </source>
</evidence>
<dbReference type="AlphaFoldDB" id="A0A420DDK7"/>
<accession>A0A420DDK7</accession>
<evidence type="ECO:0000313" key="1">
    <source>
        <dbReference type="EMBL" id="GGG47137.1"/>
    </source>
</evidence>
<gene>
    <name evidence="2" type="ORF">BXY58_0603</name>
    <name evidence="1" type="ORF">GCM10007332_05780</name>
</gene>
<evidence type="ECO:0000313" key="3">
    <source>
        <dbReference type="Proteomes" id="UP000285906"/>
    </source>
</evidence>
<reference evidence="4" key="3">
    <citation type="journal article" date="2019" name="Int. J. Syst. Evol. Microbiol.">
        <title>The Global Catalogue of Microorganisms (GCM) 10K type strain sequencing project: providing services to taxonomists for standard genome sequencing and annotation.</title>
        <authorList>
            <consortium name="The Broad Institute Genomics Platform"/>
            <consortium name="The Broad Institute Genome Sequencing Center for Infectious Disease"/>
            <person name="Wu L."/>
            <person name="Ma J."/>
        </authorList>
    </citation>
    <scope>NUCLEOTIDE SEQUENCE [LARGE SCALE GENOMIC DNA]</scope>
    <source>
        <strain evidence="4">CCM 8490</strain>
    </source>
</reference>
<dbReference type="EMBL" id="BMCW01000001">
    <property type="protein sequence ID" value="GGG47137.1"/>
    <property type="molecule type" value="Genomic_DNA"/>
</dbReference>